<dbReference type="EMBL" id="JBHUKU010000026">
    <property type="protein sequence ID" value="MFD2464489.1"/>
    <property type="molecule type" value="Genomic_DNA"/>
</dbReference>
<name>A0ABW5GU55_9PSEU</name>
<dbReference type="Proteomes" id="UP001597419">
    <property type="component" value="Unassembled WGS sequence"/>
</dbReference>
<protein>
    <recommendedName>
        <fullName evidence="3">Alpha/beta hydrolase</fullName>
    </recommendedName>
</protein>
<comment type="caution">
    <text evidence="1">The sequence shown here is derived from an EMBL/GenBank/DDBJ whole genome shotgun (WGS) entry which is preliminary data.</text>
</comment>
<evidence type="ECO:0000313" key="1">
    <source>
        <dbReference type="EMBL" id="MFD2464489.1"/>
    </source>
</evidence>
<evidence type="ECO:0008006" key="3">
    <source>
        <dbReference type="Google" id="ProtNLM"/>
    </source>
</evidence>
<accession>A0ABW5GU55</accession>
<sequence>MPGTPEPDPVRAAGPPVVVHGVPGGRRVLVLDPAGAGKHDELPATWRPFTEDREIVWARLPAEGALHACEHVLAHADGPLPMTDLVASGPFGEEALLLAEHRPSAVRAVLLVDPAAESFLEADHARAADEDWLREHGTRIAGLREEGVEVEIVAHSTGGEDDRVPAPLPLGHPDVVAALVDAFDRLPAVRRPAL</sequence>
<dbReference type="RefSeq" id="WP_345385594.1">
    <property type="nucleotide sequence ID" value="NZ_BAABHG010000001.1"/>
</dbReference>
<reference evidence="2" key="1">
    <citation type="journal article" date="2019" name="Int. J. Syst. Evol. Microbiol.">
        <title>The Global Catalogue of Microorganisms (GCM) 10K type strain sequencing project: providing services to taxonomists for standard genome sequencing and annotation.</title>
        <authorList>
            <consortium name="The Broad Institute Genomics Platform"/>
            <consortium name="The Broad Institute Genome Sequencing Center for Infectious Disease"/>
            <person name="Wu L."/>
            <person name="Ma J."/>
        </authorList>
    </citation>
    <scope>NUCLEOTIDE SEQUENCE [LARGE SCALE GENOMIC DNA]</scope>
    <source>
        <strain evidence="2">CGMCC 4.7643</strain>
    </source>
</reference>
<gene>
    <name evidence="1" type="ORF">ACFSYJ_38140</name>
</gene>
<organism evidence="1 2">
    <name type="scientific">Amycolatopsis samaneae</name>
    <dbReference type="NCBI Taxonomy" id="664691"/>
    <lineage>
        <taxon>Bacteria</taxon>
        <taxon>Bacillati</taxon>
        <taxon>Actinomycetota</taxon>
        <taxon>Actinomycetes</taxon>
        <taxon>Pseudonocardiales</taxon>
        <taxon>Pseudonocardiaceae</taxon>
        <taxon>Amycolatopsis</taxon>
    </lineage>
</organism>
<keyword evidence="2" id="KW-1185">Reference proteome</keyword>
<evidence type="ECO:0000313" key="2">
    <source>
        <dbReference type="Proteomes" id="UP001597419"/>
    </source>
</evidence>
<proteinExistence type="predicted"/>